<dbReference type="EMBL" id="MT143246">
    <property type="protein sequence ID" value="QJA94614.1"/>
    <property type="molecule type" value="Genomic_DNA"/>
</dbReference>
<reference evidence="1" key="1">
    <citation type="submission" date="2020-03" db="EMBL/GenBank/DDBJ databases">
        <title>The deep terrestrial virosphere.</title>
        <authorList>
            <person name="Holmfeldt K."/>
            <person name="Nilsson E."/>
            <person name="Simone D."/>
            <person name="Lopez-Fernandez M."/>
            <person name="Wu X."/>
            <person name="de Brujin I."/>
            <person name="Lundin D."/>
            <person name="Andersson A."/>
            <person name="Bertilsson S."/>
            <person name="Dopson M."/>
        </authorList>
    </citation>
    <scope>NUCLEOTIDE SEQUENCE</scope>
    <source>
        <strain evidence="1">MM415A05022</strain>
        <strain evidence="2">MM415B03811</strain>
    </source>
</reference>
<name>A0A6M3JGD9_9ZZZZ</name>
<organism evidence="1">
    <name type="scientific">viral metagenome</name>
    <dbReference type="NCBI Taxonomy" id="1070528"/>
    <lineage>
        <taxon>unclassified sequences</taxon>
        <taxon>metagenomes</taxon>
        <taxon>organismal metagenomes</taxon>
    </lineage>
</organism>
<evidence type="ECO:0000313" key="2">
    <source>
        <dbReference type="EMBL" id="QJA94614.1"/>
    </source>
</evidence>
<accession>A0A6M3JGD9</accession>
<sequence>MATGIRVNASVDKLSIDSITDSILRILESHNDELTIQKALDTFGIVCPKPATTIRECDITVHGETNGTE</sequence>
<dbReference type="AlphaFoldDB" id="A0A6M3JGD9"/>
<gene>
    <name evidence="1" type="ORF">MM415A05022_0003</name>
    <name evidence="2" type="ORF">MM415B03811_0008</name>
</gene>
<protein>
    <submittedName>
        <fullName evidence="1">Uncharacterized protein</fullName>
    </submittedName>
</protein>
<evidence type="ECO:0000313" key="1">
    <source>
        <dbReference type="EMBL" id="QJA69144.1"/>
    </source>
</evidence>
<dbReference type="EMBL" id="MT141681">
    <property type="protein sequence ID" value="QJA69144.1"/>
    <property type="molecule type" value="Genomic_DNA"/>
</dbReference>
<proteinExistence type="predicted"/>